<dbReference type="SUPFAM" id="SSF51445">
    <property type="entry name" value="(Trans)glycosidases"/>
    <property type="match status" value="1"/>
</dbReference>
<name>A0A8H3URN6_VENIN</name>
<dbReference type="InterPro" id="IPR017853">
    <property type="entry name" value="GH"/>
</dbReference>
<gene>
    <name evidence="2" type="ORF">EG327_008890</name>
</gene>
<feature type="transmembrane region" description="Helical" evidence="1">
    <location>
        <begin position="6"/>
        <end position="25"/>
    </location>
</feature>
<dbReference type="Proteomes" id="UP000490939">
    <property type="component" value="Unassembled WGS sequence"/>
</dbReference>
<evidence type="ECO:0000313" key="2">
    <source>
        <dbReference type="EMBL" id="KAE9974106.1"/>
    </source>
</evidence>
<comment type="caution">
    <text evidence="2">The sequence shown here is derived from an EMBL/GenBank/DDBJ whole genome shotgun (WGS) entry which is preliminary data.</text>
</comment>
<keyword evidence="1" id="KW-1133">Transmembrane helix</keyword>
<protein>
    <recommendedName>
        <fullName evidence="4">Glycoside hydrolase subgroup catalytic core</fullName>
    </recommendedName>
</protein>
<dbReference type="EMBL" id="WNWR01000571">
    <property type="protein sequence ID" value="KAE9974106.1"/>
    <property type="molecule type" value="Genomic_DNA"/>
</dbReference>
<keyword evidence="3" id="KW-1185">Reference proteome</keyword>
<keyword evidence="1" id="KW-0812">Transmembrane</keyword>
<dbReference type="Gene3D" id="3.20.20.80">
    <property type="entry name" value="Glycosidases"/>
    <property type="match status" value="1"/>
</dbReference>
<keyword evidence="1" id="KW-0472">Membrane</keyword>
<evidence type="ECO:0000313" key="3">
    <source>
        <dbReference type="Proteomes" id="UP000490939"/>
    </source>
</evidence>
<accession>A0A8H3URN6</accession>
<organism evidence="2 3">
    <name type="scientific">Venturia inaequalis</name>
    <name type="common">Apple scab fungus</name>
    <dbReference type="NCBI Taxonomy" id="5025"/>
    <lineage>
        <taxon>Eukaryota</taxon>
        <taxon>Fungi</taxon>
        <taxon>Dikarya</taxon>
        <taxon>Ascomycota</taxon>
        <taxon>Pezizomycotina</taxon>
        <taxon>Dothideomycetes</taxon>
        <taxon>Pleosporomycetidae</taxon>
        <taxon>Venturiales</taxon>
        <taxon>Venturiaceae</taxon>
        <taxon>Venturia</taxon>
    </lineage>
</organism>
<reference evidence="2 3" key="1">
    <citation type="submission" date="2019-07" db="EMBL/GenBank/DDBJ databases">
        <title>Venturia inaequalis Genome Resource.</title>
        <authorList>
            <person name="Lichtner F.J."/>
        </authorList>
    </citation>
    <scope>NUCLEOTIDE SEQUENCE [LARGE SCALE GENOMIC DNA]</scope>
    <source>
        <strain evidence="2 3">DMI_063113</strain>
    </source>
</reference>
<evidence type="ECO:0000256" key="1">
    <source>
        <dbReference type="SAM" id="Phobius"/>
    </source>
</evidence>
<evidence type="ECO:0008006" key="4">
    <source>
        <dbReference type="Google" id="ProtNLM"/>
    </source>
</evidence>
<sequence>MPASLNGYLLFGCVLAVLSLFVVCYDDFVLDLLDLDLDLHSKMRILPTAQSALVLLGAWMGWGVVEVEGQFSAPPGVDTWCGKAYRATNASFDPGGRMEAPKKSDKPLLNLQVYPRMNIYLEDEATGSLIVDAGLSWTTGVKYCDQLKDGVVGSDNAKFTFEVSMADTGAKILEKAEVAVNSTGNEIPMSLSALPARMEPYTLLIKTSSPHCSQTISTKTQVYRLPKRTDGGSVTKLDNLYGGLLVQEKLKNGSTTWKSIFPYSFYTDWGNYLIDPANLTAFANLGYNIIHPTPGGGPIPFEPAKFEAFLDKIDELGLWLMYDMRWTFKNLTLVRSQIEHLKARKSVLLWYTGDEPDGVSDPFNSTTLSYDLIKKLDPYHPTSLVLNCDNYFYAEYAKGADIILTDPYPIAQNATFSTLWNTPCNSTYGDCGCDGCNGNFRDVSTRMDRLKQYQAWTGSGPKTLWGVPQAFGGSEYWARPPTRMEEVVMAMLFVNHGAKGVVAWNFPTTEELKIVTAGLAKVLSAADVTGFLLGARPVGLLGEGMAGGGKVSEDLDVATWKVGGKMLASIVYVGLEGYVGGVGVKLPAKVKSGIRQVWPVEGSTGWVVKDGSLVKSGLGAMEVSILVLDVE</sequence>
<dbReference type="AlphaFoldDB" id="A0A8H3URN6"/>
<proteinExistence type="predicted"/>